<comment type="caution">
    <text evidence="3">The sequence shown here is derived from an EMBL/GenBank/DDBJ whole genome shotgun (WGS) entry which is preliminary data.</text>
</comment>
<feature type="region of interest" description="Disordered" evidence="1">
    <location>
        <begin position="229"/>
        <end position="303"/>
    </location>
</feature>
<dbReference type="EMBL" id="CAJNOC010000926">
    <property type="protein sequence ID" value="CAF0818027.1"/>
    <property type="molecule type" value="Genomic_DNA"/>
</dbReference>
<reference evidence="3" key="1">
    <citation type="submission" date="2021-02" db="EMBL/GenBank/DDBJ databases">
        <authorList>
            <person name="Nowell W R."/>
        </authorList>
    </citation>
    <scope>NUCLEOTIDE SEQUENCE</scope>
    <source>
        <strain evidence="3">Ploen Becks lab</strain>
    </source>
</reference>
<dbReference type="Pfam" id="PF08152">
    <property type="entry name" value="GUCT"/>
    <property type="match status" value="1"/>
</dbReference>
<dbReference type="Gene3D" id="3.30.70.2280">
    <property type="match status" value="1"/>
</dbReference>
<protein>
    <recommendedName>
        <fullName evidence="2">GUCT domain-containing protein</fullName>
    </recommendedName>
</protein>
<gene>
    <name evidence="3" type="ORF">OXX778_LOCUS7314</name>
</gene>
<feature type="compositionally biased region" description="Gly residues" evidence="1">
    <location>
        <begin position="247"/>
        <end position="291"/>
    </location>
</feature>
<sequence>MGKDKKNKKQKTEEEEEQVAQEQQEEAVEEPVVEESPKKKKKKAKKQEPQPEEEESQEEKQPENEEEEDEDFQIKSNKKRSHSESENGHSNVDNAKLEKALGDIEGIPDEFIELLRPAAEKLAKKHKGDNLRPLAAALVVLTGAHKVPTVSLLTQREGYTTYCITKTDDEIRGKSFGFVIIKRILGEEEGDKAVSHITFSKDHYSLVFDIPTDYDEKIQEQWYDTPSLTMKPLGAGDKLPELEEGSSNGGGGRGGFGGGRGGGGRGGFGGGRGGRGGFGGGRGGGGRGGFNNQGANKKISFDD</sequence>
<organism evidence="3 4">
    <name type="scientific">Brachionus calyciflorus</name>
    <dbReference type="NCBI Taxonomy" id="104777"/>
    <lineage>
        <taxon>Eukaryota</taxon>
        <taxon>Metazoa</taxon>
        <taxon>Spiralia</taxon>
        <taxon>Gnathifera</taxon>
        <taxon>Rotifera</taxon>
        <taxon>Eurotatoria</taxon>
        <taxon>Monogononta</taxon>
        <taxon>Pseudotrocha</taxon>
        <taxon>Ploima</taxon>
        <taxon>Brachionidae</taxon>
        <taxon>Brachionus</taxon>
    </lineage>
</organism>
<accession>A0A813U305</accession>
<feature type="domain" description="GUCT" evidence="2">
    <location>
        <begin position="143"/>
        <end position="243"/>
    </location>
</feature>
<dbReference type="GO" id="GO:0003724">
    <property type="term" value="F:RNA helicase activity"/>
    <property type="evidence" value="ECO:0007669"/>
    <property type="project" value="UniProtKB-EC"/>
</dbReference>
<dbReference type="InterPro" id="IPR012562">
    <property type="entry name" value="GUCT"/>
</dbReference>
<evidence type="ECO:0000313" key="4">
    <source>
        <dbReference type="Proteomes" id="UP000663879"/>
    </source>
</evidence>
<name>A0A813U305_9BILA</name>
<dbReference type="CDD" id="cd12937">
    <property type="entry name" value="GUCT_RH7_like"/>
    <property type="match status" value="1"/>
</dbReference>
<dbReference type="AlphaFoldDB" id="A0A813U305"/>
<dbReference type="InterPro" id="IPR035979">
    <property type="entry name" value="RBD_domain_sf"/>
</dbReference>
<dbReference type="Proteomes" id="UP000663879">
    <property type="component" value="Unassembled WGS sequence"/>
</dbReference>
<dbReference type="GO" id="GO:0005524">
    <property type="term" value="F:ATP binding"/>
    <property type="evidence" value="ECO:0007669"/>
    <property type="project" value="InterPro"/>
</dbReference>
<dbReference type="OrthoDB" id="10447438at2759"/>
<dbReference type="GO" id="GO:0003723">
    <property type="term" value="F:RNA binding"/>
    <property type="evidence" value="ECO:0007669"/>
    <property type="project" value="UniProtKB-KW"/>
</dbReference>
<feature type="region of interest" description="Disordered" evidence="1">
    <location>
        <begin position="1"/>
        <end position="96"/>
    </location>
</feature>
<evidence type="ECO:0000313" key="3">
    <source>
        <dbReference type="EMBL" id="CAF0818027.1"/>
    </source>
</evidence>
<evidence type="ECO:0000256" key="1">
    <source>
        <dbReference type="SAM" id="MobiDB-lite"/>
    </source>
</evidence>
<dbReference type="SUPFAM" id="SSF54928">
    <property type="entry name" value="RNA-binding domain, RBD"/>
    <property type="match status" value="1"/>
</dbReference>
<proteinExistence type="predicted"/>
<feature type="compositionally biased region" description="Acidic residues" evidence="1">
    <location>
        <begin position="13"/>
        <end position="33"/>
    </location>
</feature>
<dbReference type="GO" id="GO:0016787">
    <property type="term" value="F:hydrolase activity"/>
    <property type="evidence" value="ECO:0007669"/>
    <property type="project" value="UniProtKB-KW"/>
</dbReference>
<evidence type="ECO:0000259" key="2">
    <source>
        <dbReference type="Pfam" id="PF08152"/>
    </source>
</evidence>
<keyword evidence="4" id="KW-1185">Reference proteome</keyword>